<evidence type="ECO:0000256" key="1">
    <source>
        <dbReference type="ARBA" id="ARBA00022723"/>
    </source>
</evidence>
<keyword evidence="7" id="KW-1185">Reference proteome</keyword>
<evidence type="ECO:0000259" key="5">
    <source>
        <dbReference type="SMART" id="SM01328"/>
    </source>
</evidence>
<organism evidence="6 7">
    <name type="scientific">Mythimna separata</name>
    <name type="common">Oriental armyworm</name>
    <name type="synonym">Pseudaletia separata</name>
    <dbReference type="NCBI Taxonomy" id="271217"/>
    <lineage>
        <taxon>Eukaryota</taxon>
        <taxon>Metazoa</taxon>
        <taxon>Ecdysozoa</taxon>
        <taxon>Arthropoda</taxon>
        <taxon>Hexapoda</taxon>
        <taxon>Insecta</taxon>
        <taxon>Pterygota</taxon>
        <taxon>Neoptera</taxon>
        <taxon>Endopterygota</taxon>
        <taxon>Lepidoptera</taxon>
        <taxon>Glossata</taxon>
        <taxon>Ditrysia</taxon>
        <taxon>Noctuoidea</taxon>
        <taxon>Noctuidae</taxon>
        <taxon>Noctuinae</taxon>
        <taxon>Hadenini</taxon>
        <taxon>Mythimna</taxon>
    </lineage>
</organism>
<keyword evidence="2" id="KW-0863">Zinc-finger</keyword>
<evidence type="ECO:0000313" key="6">
    <source>
        <dbReference type="EMBL" id="KAJ8734001.1"/>
    </source>
</evidence>
<keyword evidence="1" id="KW-0479">Metal-binding</keyword>
<sequence length="195" mass="22499">MGCCFSSEDDDSRRHYQYHPTLSSPPLRATIPRNEVYARCVPPQRPTVPLIRKPTPAASSTRSALVPKPLEFKNEVHVRRVPPRLPTVRVPAATSSRSALVPKPPEFKPKPGALYGEYKCGCGYFWASRLSWRDRYQQCKRCKAHVRPRNQRELKPSDFTSRDQFDESLSHPKELCEMCKRLGDYCGKYKYQDID</sequence>
<evidence type="ECO:0000313" key="7">
    <source>
        <dbReference type="Proteomes" id="UP001231518"/>
    </source>
</evidence>
<feature type="domain" description="3CxxC-type" evidence="5">
    <location>
        <begin position="113"/>
        <end position="182"/>
    </location>
</feature>
<dbReference type="SMART" id="SM01328">
    <property type="entry name" value="zf-3CxxC"/>
    <property type="match status" value="1"/>
</dbReference>
<evidence type="ECO:0000256" key="4">
    <source>
        <dbReference type="SAM" id="MobiDB-lite"/>
    </source>
</evidence>
<comment type="caution">
    <text evidence="6">The sequence shown here is derived from an EMBL/GenBank/DDBJ whole genome shotgun (WGS) entry which is preliminary data.</text>
</comment>
<dbReference type="InterPro" id="IPR027377">
    <property type="entry name" value="ZAR1/RTP1-5-like_Znf-3CxxC"/>
</dbReference>
<dbReference type="AlphaFoldDB" id="A0AAD7YZQ3"/>
<accession>A0AAD7YZQ3</accession>
<dbReference type="EMBL" id="JARGEI010000003">
    <property type="protein sequence ID" value="KAJ8734001.1"/>
    <property type="molecule type" value="Genomic_DNA"/>
</dbReference>
<keyword evidence="3" id="KW-0862">Zinc</keyword>
<dbReference type="GO" id="GO:0008270">
    <property type="term" value="F:zinc ion binding"/>
    <property type="evidence" value="ECO:0007669"/>
    <property type="project" value="UniProtKB-KW"/>
</dbReference>
<protein>
    <recommendedName>
        <fullName evidence="5">3CxxC-type domain-containing protein</fullName>
    </recommendedName>
</protein>
<evidence type="ECO:0000256" key="2">
    <source>
        <dbReference type="ARBA" id="ARBA00022771"/>
    </source>
</evidence>
<dbReference type="Proteomes" id="UP001231518">
    <property type="component" value="Chromosome 5"/>
</dbReference>
<evidence type="ECO:0000256" key="3">
    <source>
        <dbReference type="ARBA" id="ARBA00022833"/>
    </source>
</evidence>
<gene>
    <name evidence="6" type="ORF">PYW07_014552</name>
</gene>
<name>A0AAD7YZQ3_MYTSE</name>
<feature type="region of interest" description="Disordered" evidence="4">
    <location>
        <begin position="1"/>
        <end position="27"/>
    </location>
</feature>
<proteinExistence type="predicted"/>
<reference evidence="6" key="1">
    <citation type="submission" date="2023-03" db="EMBL/GenBank/DDBJ databases">
        <title>Chromosome-level genomes of two armyworms, Mythimna separata and Mythimna loreyi, provide insights into the biosynthesis and reception of sex pheromones.</title>
        <authorList>
            <person name="Zhao H."/>
        </authorList>
    </citation>
    <scope>NUCLEOTIDE SEQUENCE</scope>
    <source>
        <strain evidence="6">BeijingLab</strain>
        <tissue evidence="6">Pupa</tissue>
    </source>
</reference>